<sequence>MPTEHACQSAAELAAQHLDSLRAFLQSGHPHGSGTGGLGDWTLGASALLVVLAGLQADRPGELTLWHAHAGDRIREALGLLVARTEGLRPRRQPRGWEALAIVQQKAQELLTDLADGSRLGRPGDLSGRLALVEDALAGALRRMAVPEEASTRCAAGLAEAAGSLFGLRSAPPPRHTPPPPAAKSAVQPPLPPDLTASILF</sequence>
<dbReference type="EMBL" id="JBITDC010000012">
    <property type="protein sequence ID" value="MFI5678718.1"/>
    <property type="molecule type" value="Genomic_DNA"/>
</dbReference>
<feature type="region of interest" description="Disordered" evidence="1">
    <location>
        <begin position="166"/>
        <end position="191"/>
    </location>
</feature>
<reference evidence="2 3" key="1">
    <citation type="submission" date="2024-10" db="EMBL/GenBank/DDBJ databases">
        <title>The Natural Products Discovery Center: Release of the First 8490 Sequenced Strains for Exploring Actinobacteria Biosynthetic Diversity.</title>
        <authorList>
            <person name="Kalkreuter E."/>
            <person name="Kautsar S.A."/>
            <person name="Yang D."/>
            <person name="Bader C.D."/>
            <person name="Teijaro C.N."/>
            <person name="Fluegel L."/>
            <person name="Davis C.M."/>
            <person name="Simpson J.R."/>
            <person name="Lauterbach L."/>
            <person name="Steele A.D."/>
            <person name="Gui C."/>
            <person name="Meng S."/>
            <person name="Li G."/>
            <person name="Viehrig K."/>
            <person name="Ye F."/>
            <person name="Su P."/>
            <person name="Kiefer A.F."/>
            <person name="Nichols A."/>
            <person name="Cepeda A.J."/>
            <person name="Yan W."/>
            <person name="Fan B."/>
            <person name="Jiang Y."/>
            <person name="Adhikari A."/>
            <person name="Zheng C.-J."/>
            <person name="Schuster L."/>
            <person name="Cowan T.M."/>
            <person name="Smanski M.J."/>
            <person name="Chevrette M.G."/>
            <person name="De Carvalho L.P.S."/>
            <person name="Shen B."/>
        </authorList>
    </citation>
    <scope>NUCLEOTIDE SEQUENCE [LARGE SCALE GENOMIC DNA]</scope>
    <source>
        <strain evidence="2 3">NPDC051599</strain>
    </source>
</reference>
<gene>
    <name evidence="2" type="ORF">ACIA8P_29315</name>
</gene>
<evidence type="ECO:0000313" key="3">
    <source>
        <dbReference type="Proteomes" id="UP001612415"/>
    </source>
</evidence>
<evidence type="ECO:0000313" key="2">
    <source>
        <dbReference type="EMBL" id="MFI5678718.1"/>
    </source>
</evidence>
<keyword evidence="3" id="KW-1185">Reference proteome</keyword>
<comment type="caution">
    <text evidence="2">The sequence shown here is derived from an EMBL/GenBank/DDBJ whole genome shotgun (WGS) entry which is preliminary data.</text>
</comment>
<protein>
    <submittedName>
        <fullName evidence="2">Uncharacterized protein</fullName>
    </submittedName>
</protein>
<accession>A0ABW7Y9U1</accession>
<name>A0ABW7Y9U1_STRCE</name>
<dbReference type="Proteomes" id="UP001612415">
    <property type="component" value="Unassembled WGS sequence"/>
</dbReference>
<evidence type="ECO:0000256" key="1">
    <source>
        <dbReference type="SAM" id="MobiDB-lite"/>
    </source>
</evidence>
<feature type="compositionally biased region" description="Pro residues" evidence="1">
    <location>
        <begin position="171"/>
        <end position="182"/>
    </location>
</feature>
<dbReference type="RefSeq" id="WP_398659250.1">
    <property type="nucleotide sequence ID" value="NZ_JBITDC010000012.1"/>
</dbReference>
<proteinExistence type="predicted"/>
<organism evidence="2 3">
    <name type="scientific">Streptomyces cellulosae</name>
    <dbReference type="NCBI Taxonomy" id="1968"/>
    <lineage>
        <taxon>Bacteria</taxon>
        <taxon>Bacillati</taxon>
        <taxon>Actinomycetota</taxon>
        <taxon>Actinomycetes</taxon>
        <taxon>Kitasatosporales</taxon>
        <taxon>Streptomycetaceae</taxon>
        <taxon>Streptomyces</taxon>
    </lineage>
</organism>